<comment type="caution">
    <text evidence="1">The sequence shown here is derived from an EMBL/GenBank/DDBJ whole genome shotgun (WGS) entry which is preliminary data.</text>
</comment>
<dbReference type="AlphaFoldDB" id="A0A1Y5EF17"/>
<evidence type="ECO:0000313" key="2">
    <source>
        <dbReference type="Proteomes" id="UP000243053"/>
    </source>
</evidence>
<accession>A0A1Y5EF17</accession>
<dbReference type="InterPro" id="IPR021932">
    <property type="entry name" value="DUF3545"/>
</dbReference>
<organism evidence="1 2">
    <name type="scientific">Colwellia psychrerythraea</name>
    <name type="common">Vibrio psychroerythus</name>
    <dbReference type="NCBI Taxonomy" id="28229"/>
    <lineage>
        <taxon>Bacteria</taxon>
        <taxon>Pseudomonadati</taxon>
        <taxon>Pseudomonadota</taxon>
        <taxon>Gammaproteobacteria</taxon>
        <taxon>Alteromonadales</taxon>
        <taxon>Colwelliaceae</taxon>
        <taxon>Colwellia</taxon>
    </lineage>
</organism>
<reference evidence="2" key="1">
    <citation type="journal article" date="2017" name="Proc. Natl. Acad. Sci. U.S.A.">
        <title>Simulation of Deepwater Horizon oil plume reveals substrate specialization within a complex community of hydrocarbon degraders.</title>
        <authorList>
            <person name="Hu P."/>
            <person name="Dubinsky E.A."/>
            <person name="Probst A.J."/>
            <person name="Wang J."/>
            <person name="Sieber C.M.K."/>
            <person name="Tom L.M."/>
            <person name="Gardinali P."/>
            <person name="Banfield J.F."/>
            <person name="Atlas R.M."/>
            <person name="Andersen G.L."/>
        </authorList>
    </citation>
    <scope>NUCLEOTIDE SEQUENCE [LARGE SCALE GENOMIC DNA]</scope>
</reference>
<protein>
    <recommendedName>
        <fullName evidence="3">DUF3545 domain-containing protein</fullName>
    </recommendedName>
</protein>
<gene>
    <name evidence="1" type="ORF">A9Q75_08655</name>
</gene>
<evidence type="ECO:0008006" key="3">
    <source>
        <dbReference type="Google" id="ProtNLM"/>
    </source>
</evidence>
<sequence>MNNEYWHEADVLDDEDELTRPDKKGKVKGSDRKRKWREIEAIKEQRRLRRDIAAFEQYSY</sequence>
<name>A0A1Y5EF17_COLPS</name>
<proteinExistence type="predicted"/>
<dbReference type="Proteomes" id="UP000243053">
    <property type="component" value="Unassembled WGS sequence"/>
</dbReference>
<dbReference type="Pfam" id="PF12065">
    <property type="entry name" value="DUF3545"/>
    <property type="match status" value="1"/>
</dbReference>
<dbReference type="EMBL" id="MAAF01000054">
    <property type="protein sequence ID" value="OUR81059.1"/>
    <property type="molecule type" value="Genomic_DNA"/>
</dbReference>
<evidence type="ECO:0000313" key="1">
    <source>
        <dbReference type="EMBL" id="OUR81059.1"/>
    </source>
</evidence>